<dbReference type="GO" id="GO:0005840">
    <property type="term" value="C:ribosome"/>
    <property type="evidence" value="ECO:0007669"/>
    <property type="project" value="UniProtKB-KW"/>
</dbReference>
<evidence type="ECO:0000256" key="4">
    <source>
        <dbReference type="ARBA" id="ARBA00015190"/>
    </source>
</evidence>
<evidence type="ECO:0000313" key="19">
    <source>
        <dbReference type="WBParaSite" id="HPBE_0001407101-mRNA-1"/>
    </source>
</evidence>
<dbReference type="GO" id="GO:0031428">
    <property type="term" value="C:box C/D methylation guide snoRNP complex"/>
    <property type="evidence" value="ECO:0007669"/>
    <property type="project" value="TreeGrafter"/>
</dbReference>
<keyword evidence="9" id="KW-0694">RNA-binding</keyword>
<keyword evidence="11" id="KW-0539">Nucleus</keyword>
<dbReference type="GO" id="GO:0000494">
    <property type="term" value="P:box C/D sno(s)RNA 3'-end processing"/>
    <property type="evidence" value="ECO:0007669"/>
    <property type="project" value="TreeGrafter"/>
</dbReference>
<dbReference type="OrthoDB" id="426865at2759"/>
<dbReference type="HAMAP" id="MF_00351">
    <property type="entry name" value="RNA_methyltransf_FlpA"/>
    <property type="match status" value="1"/>
</dbReference>
<dbReference type="InterPro" id="IPR014721">
    <property type="entry name" value="Ribsml_uS5_D2-typ_fold_subgr"/>
</dbReference>
<dbReference type="GO" id="GO:0008649">
    <property type="term" value="F:rRNA methyltransferase activity"/>
    <property type="evidence" value="ECO:0007669"/>
    <property type="project" value="TreeGrafter"/>
</dbReference>
<feature type="compositionally biased region" description="Gly residues" evidence="16">
    <location>
        <begin position="20"/>
        <end position="59"/>
    </location>
</feature>
<dbReference type="GO" id="GO:1990259">
    <property type="term" value="F:histone H2AQ104 methyltransferase activity"/>
    <property type="evidence" value="ECO:0007669"/>
    <property type="project" value="TreeGrafter"/>
</dbReference>
<keyword evidence="7" id="KW-0808">Transferase</keyword>
<reference evidence="19" key="2">
    <citation type="submission" date="2019-09" db="UniProtKB">
        <authorList>
            <consortium name="WormBaseParasite"/>
        </authorList>
    </citation>
    <scope>IDENTIFICATION</scope>
</reference>
<keyword evidence="6" id="KW-0489">Methyltransferase</keyword>
<keyword evidence="8" id="KW-0949">S-adenosyl-L-methionine</keyword>
<dbReference type="FunFam" id="3.30.200.20:FF:000056">
    <property type="entry name" value="Fibrillarin like 1"/>
    <property type="match status" value="1"/>
</dbReference>
<dbReference type="Gene3D" id="3.30.230.10">
    <property type="match status" value="1"/>
</dbReference>
<dbReference type="PANTHER" id="PTHR10335:SF17">
    <property type="entry name" value="FIBRILLARIN"/>
    <property type="match status" value="1"/>
</dbReference>
<evidence type="ECO:0000256" key="5">
    <source>
        <dbReference type="ARBA" id="ARBA00022552"/>
    </source>
</evidence>
<proteinExistence type="inferred from homology"/>
<dbReference type="WBParaSite" id="HPBE_0001407101-mRNA-1">
    <property type="protein sequence ID" value="HPBE_0001407101-mRNA-1"/>
    <property type="gene ID" value="HPBE_0001407101"/>
</dbReference>
<sequence>MGAAEVVQLVALSFTAAGFRGGGGGFRGGDRGGSGDYKGGSFRGRGGDRGGGFRGSPRGGGDRGGFRGGRGGFGGDRGGFGGRGSPRGGRGSPRGGRGSPRGGRGGAGGMRGGKTVIVEPHRYEGVFIVKGKEDALATKNMVVGESVYGEKRVSVEDATGTSIEYRVWNPFRSKLAAAMMAGLENVHVKPGTKLLYLGAASGTTEGIVYAVEFSHRSGRDLLNVAKKRPNIVPIVEDARHPHKYRMLVGMVDTIFSDVAQPDQARIVALNAHNFLKNGGHAVISIKANCIDSTAEPEAVFAGEVNKLKEEKFKPREQVTLEPYERDHAVVVAEYRAKGKAKQEPIQAVQTFGRKKTATAIAHCKKGRGLIKVNGRPLEHLEPQILRMKLQRDIVVRPPSKQDFVAVYQTFVEAWRAPDKLLSHACKFVTFRYGIRPGLRLEAIERFQDVDIRIRVSGGGHVAQIYAVRQALAKALVAYYHKYVDEQSKKELKDQFFAYDKSLLVADPRRTEAKKFGGPGARARYQKSYR</sequence>
<dbReference type="PRINTS" id="PR00052">
    <property type="entry name" value="FIBRILLARIN"/>
</dbReference>
<reference evidence="17 18" key="1">
    <citation type="submission" date="2018-11" db="EMBL/GenBank/DDBJ databases">
        <authorList>
            <consortium name="Pathogen Informatics"/>
        </authorList>
    </citation>
    <scope>NUCLEOTIDE SEQUENCE [LARGE SCALE GENOMIC DNA]</scope>
</reference>
<dbReference type="InterPro" id="IPR020568">
    <property type="entry name" value="Ribosomal_Su5_D2-typ_SF"/>
</dbReference>
<accession>A0A3P8A5K2</accession>
<evidence type="ECO:0000256" key="2">
    <source>
        <dbReference type="ARBA" id="ARBA00005251"/>
    </source>
</evidence>
<name>A0A183FZB5_HELPZ</name>
<dbReference type="AlphaFoldDB" id="A0A183FZB5"/>
<dbReference type="EMBL" id="UZAH01028192">
    <property type="protein sequence ID" value="VDO98399.1"/>
    <property type="molecule type" value="Genomic_DNA"/>
</dbReference>
<evidence type="ECO:0000256" key="8">
    <source>
        <dbReference type="ARBA" id="ARBA00022691"/>
    </source>
</evidence>
<dbReference type="GO" id="GO:0006412">
    <property type="term" value="P:translation"/>
    <property type="evidence" value="ECO:0007669"/>
    <property type="project" value="InterPro"/>
</dbReference>
<keyword evidence="12 15" id="KW-0687">Ribonucleoprotein</keyword>
<evidence type="ECO:0000256" key="16">
    <source>
        <dbReference type="SAM" id="MobiDB-lite"/>
    </source>
</evidence>
<evidence type="ECO:0000313" key="18">
    <source>
        <dbReference type="Proteomes" id="UP000050761"/>
    </source>
</evidence>
<dbReference type="GO" id="GO:0003723">
    <property type="term" value="F:RNA binding"/>
    <property type="evidence" value="ECO:0007669"/>
    <property type="project" value="UniProtKB-KW"/>
</dbReference>
<evidence type="ECO:0000256" key="10">
    <source>
        <dbReference type="ARBA" id="ARBA00022980"/>
    </source>
</evidence>
<feature type="compositionally biased region" description="Gly residues" evidence="16">
    <location>
        <begin position="66"/>
        <end position="112"/>
    </location>
</feature>
<dbReference type="Gene3D" id="3.40.50.150">
    <property type="entry name" value="Vaccinia Virus protein VP39"/>
    <property type="match status" value="1"/>
</dbReference>
<keyword evidence="18" id="KW-1185">Reference proteome</keyword>
<dbReference type="GO" id="GO:0015030">
    <property type="term" value="C:Cajal body"/>
    <property type="evidence" value="ECO:0007669"/>
    <property type="project" value="TreeGrafter"/>
</dbReference>
<evidence type="ECO:0000313" key="17">
    <source>
        <dbReference type="EMBL" id="VDO98399.1"/>
    </source>
</evidence>
<dbReference type="InterPro" id="IPR000692">
    <property type="entry name" value="Fibrillarin"/>
</dbReference>
<comment type="similarity">
    <text evidence="3">Belongs to the methyltransferase superfamily. Fibrillarin family.</text>
</comment>
<evidence type="ECO:0000256" key="3">
    <source>
        <dbReference type="ARBA" id="ARBA00010632"/>
    </source>
</evidence>
<dbReference type="PROSITE" id="PS00566">
    <property type="entry name" value="FIBRILLARIN"/>
    <property type="match status" value="1"/>
</dbReference>
<feature type="region of interest" description="Disordered" evidence="16">
    <location>
        <begin position="20"/>
        <end position="113"/>
    </location>
</feature>
<evidence type="ECO:0000256" key="9">
    <source>
        <dbReference type="ARBA" id="ARBA00022884"/>
    </source>
</evidence>
<dbReference type="InterPro" id="IPR020813">
    <property type="entry name" value="Fibrillarin_CS"/>
</dbReference>
<comment type="similarity">
    <text evidence="2 15">Belongs to the universal ribosomal protein uS9 family.</text>
</comment>
<dbReference type="SUPFAM" id="SSF53335">
    <property type="entry name" value="S-adenosyl-L-methionine-dependent methyltransferases"/>
    <property type="match status" value="1"/>
</dbReference>
<gene>
    <name evidence="17" type="ORF">HPBE_LOCUS14072</name>
</gene>
<evidence type="ECO:0000256" key="15">
    <source>
        <dbReference type="RuleBase" id="RU003815"/>
    </source>
</evidence>
<protein>
    <recommendedName>
        <fullName evidence="4">rRNA 2'-O-methyltransferase fibrillarin</fullName>
    </recommendedName>
    <alternativeName>
        <fullName evidence="13">Histone-glutamine methyltransferase</fullName>
    </alternativeName>
</protein>
<accession>A0A183FZB5</accession>
<dbReference type="Pfam" id="PF00380">
    <property type="entry name" value="Ribosomal_S9"/>
    <property type="match status" value="2"/>
</dbReference>
<dbReference type="GO" id="GO:0032040">
    <property type="term" value="C:small-subunit processome"/>
    <property type="evidence" value="ECO:0007669"/>
    <property type="project" value="TreeGrafter"/>
</dbReference>
<dbReference type="SUPFAM" id="SSF54211">
    <property type="entry name" value="Ribosomal protein S5 domain 2-like"/>
    <property type="match status" value="2"/>
</dbReference>
<dbReference type="Gene3D" id="3.30.200.20">
    <property type="entry name" value="Phosphorylase Kinase, domain 1"/>
    <property type="match status" value="1"/>
</dbReference>
<dbReference type="Proteomes" id="UP000050761">
    <property type="component" value="Unassembled WGS sequence"/>
</dbReference>
<keyword evidence="10 15" id="KW-0689">Ribosomal protein</keyword>
<dbReference type="SMART" id="SM01206">
    <property type="entry name" value="Fibrillarin"/>
    <property type="match status" value="1"/>
</dbReference>
<dbReference type="GO" id="GO:0003735">
    <property type="term" value="F:structural constituent of ribosome"/>
    <property type="evidence" value="ECO:0007669"/>
    <property type="project" value="InterPro"/>
</dbReference>
<dbReference type="InterPro" id="IPR029063">
    <property type="entry name" value="SAM-dependent_MTases_sf"/>
</dbReference>
<dbReference type="Pfam" id="PF01269">
    <property type="entry name" value="Fibrillarin"/>
    <property type="match status" value="1"/>
</dbReference>
<dbReference type="InterPro" id="IPR000754">
    <property type="entry name" value="Ribosomal_uS9"/>
</dbReference>
<evidence type="ECO:0000256" key="12">
    <source>
        <dbReference type="ARBA" id="ARBA00023274"/>
    </source>
</evidence>
<organism evidence="18 19">
    <name type="scientific">Heligmosomoides polygyrus</name>
    <name type="common">Parasitic roundworm</name>
    <dbReference type="NCBI Taxonomy" id="6339"/>
    <lineage>
        <taxon>Eukaryota</taxon>
        <taxon>Metazoa</taxon>
        <taxon>Ecdysozoa</taxon>
        <taxon>Nematoda</taxon>
        <taxon>Chromadorea</taxon>
        <taxon>Rhabditida</taxon>
        <taxon>Rhabditina</taxon>
        <taxon>Rhabditomorpha</taxon>
        <taxon>Strongyloidea</taxon>
        <taxon>Heligmosomidae</taxon>
        <taxon>Heligmosomoides</taxon>
    </lineage>
</organism>
<evidence type="ECO:0000256" key="13">
    <source>
        <dbReference type="ARBA" id="ARBA00032245"/>
    </source>
</evidence>
<evidence type="ECO:0000256" key="14">
    <source>
        <dbReference type="ARBA" id="ARBA00047568"/>
    </source>
</evidence>
<dbReference type="InterPro" id="IPR020574">
    <property type="entry name" value="Ribosomal_uS9_CS"/>
</dbReference>
<dbReference type="PANTHER" id="PTHR10335">
    <property type="entry name" value="RRNA 2-O-METHYLTRANSFERASE FIBRILLARIN"/>
    <property type="match status" value="1"/>
</dbReference>
<evidence type="ECO:0000256" key="11">
    <source>
        <dbReference type="ARBA" id="ARBA00023242"/>
    </source>
</evidence>
<keyword evidence="5" id="KW-0698">rRNA processing</keyword>
<comment type="catalytic activity">
    <reaction evidence="14">
        <text>L-glutaminyl-[histone H2A] + S-adenosyl-L-methionine = N(5)-methyl-L-glutaminyl-[histone H2A] + S-adenosyl-L-homocysteine + H(+)</text>
        <dbReference type="Rhea" id="RHEA:50904"/>
        <dbReference type="Rhea" id="RHEA-COMP:12837"/>
        <dbReference type="Rhea" id="RHEA-COMP:12839"/>
        <dbReference type="ChEBI" id="CHEBI:15378"/>
        <dbReference type="ChEBI" id="CHEBI:30011"/>
        <dbReference type="ChEBI" id="CHEBI:57856"/>
        <dbReference type="ChEBI" id="CHEBI:59789"/>
        <dbReference type="ChEBI" id="CHEBI:61891"/>
    </reaction>
</comment>
<evidence type="ECO:0000256" key="6">
    <source>
        <dbReference type="ARBA" id="ARBA00022603"/>
    </source>
</evidence>
<dbReference type="NCBIfam" id="NF003276">
    <property type="entry name" value="PRK04266.1-2"/>
    <property type="match status" value="1"/>
</dbReference>
<dbReference type="PROSITE" id="PS00360">
    <property type="entry name" value="RIBOSOMAL_S9"/>
    <property type="match status" value="1"/>
</dbReference>
<evidence type="ECO:0000256" key="7">
    <source>
        <dbReference type="ARBA" id="ARBA00022679"/>
    </source>
</evidence>
<comment type="subcellular location">
    <subcellularLocation>
        <location evidence="1">Nucleus</location>
        <location evidence="1">Nucleolus</location>
    </subcellularLocation>
</comment>
<evidence type="ECO:0000256" key="1">
    <source>
        <dbReference type="ARBA" id="ARBA00004604"/>
    </source>
</evidence>